<proteinExistence type="predicted"/>
<sequence>MDDPEACETVACLQTLESLKQYGVYDECIRWIKELVELTWGRKASDGIEAIPPIYELGLKHNNRSQKNFPPDNHDGSYSLAATVGKGQGQGPTMPATQVNTEAANKQIRRINTALSELIHLIFPCCVSKLEYDLSQFVAENNNVPLFGKYLSNATGVQLNISSTFDILSTDDIEEGDLAKSIGEVQGTFHPDTSDHAALWTGLLLMFRLSPGSNPGIFCLAQHGLYMRVISQESTIDGEIVVVFILFKGVAVHCSFPPAVLRAIIAELLKTAGLDVIKTNYNRTLPYNRFAFVMYPSHNPNSRSTSQLIAPPLRFSNGGAGEHILPGQLNFAEHGHRVFPCALSRANYLGREAAFTFWNLLQVSQLKLVVPFSDILASILYQDEDGKLKSVEPLKWDITRHPEEAKRCLGNWVWYVYRCYRTWIHITKADRNRVQGLLRGRSEDVPGFPLLERKRILLSKEKCSVEGAVVEEDEVLQVEKVVERTYHGGKVKWRVKFQGKMRRG</sequence>
<dbReference type="HOGENOM" id="CLU_540860_0_0_1"/>
<reference evidence="2" key="1">
    <citation type="journal article" date="2014" name="Proc. Natl. Acad. Sci. U.S.A.">
        <title>Extensive sampling of basidiomycete genomes demonstrates inadequacy of the white-rot/brown-rot paradigm for wood decay fungi.</title>
        <authorList>
            <person name="Riley R."/>
            <person name="Salamov A.A."/>
            <person name="Brown D.W."/>
            <person name="Nagy L.G."/>
            <person name="Floudas D."/>
            <person name="Held B.W."/>
            <person name="Levasseur A."/>
            <person name="Lombard V."/>
            <person name="Morin E."/>
            <person name="Otillar R."/>
            <person name="Lindquist E.A."/>
            <person name="Sun H."/>
            <person name="LaButti K.M."/>
            <person name="Schmutz J."/>
            <person name="Jabbour D."/>
            <person name="Luo H."/>
            <person name="Baker S.E."/>
            <person name="Pisabarro A.G."/>
            <person name="Walton J.D."/>
            <person name="Blanchette R.A."/>
            <person name="Henrissat B."/>
            <person name="Martin F."/>
            <person name="Cullen D."/>
            <person name="Hibbett D.S."/>
            <person name="Grigoriev I.V."/>
        </authorList>
    </citation>
    <scope>NUCLEOTIDE SEQUENCE [LARGE SCALE GENOMIC DNA]</scope>
    <source>
        <strain evidence="2">MUCL 33604</strain>
    </source>
</reference>
<dbReference type="AlphaFoldDB" id="A0A067PKH5"/>
<evidence type="ECO:0000313" key="2">
    <source>
        <dbReference type="Proteomes" id="UP000027265"/>
    </source>
</evidence>
<name>A0A067PKH5_9AGAM</name>
<dbReference type="OrthoDB" id="3032681at2759"/>
<dbReference type="Proteomes" id="UP000027265">
    <property type="component" value="Unassembled WGS sequence"/>
</dbReference>
<accession>A0A067PKH5</accession>
<protein>
    <submittedName>
        <fullName evidence="1">Uncharacterized protein</fullName>
    </submittedName>
</protein>
<evidence type="ECO:0000313" key="1">
    <source>
        <dbReference type="EMBL" id="KDQ51497.1"/>
    </source>
</evidence>
<dbReference type="EMBL" id="KL197747">
    <property type="protein sequence ID" value="KDQ51497.1"/>
    <property type="molecule type" value="Genomic_DNA"/>
</dbReference>
<dbReference type="InParanoid" id="A0A067PKH5"/>
<gene>
    <name evidence="1" type="ORF">JAAARDRAFT_198972</name>
</gene>
<keyword evidence="2" id="KW-1185">Reference proteome</keyword>
<organism evidence="1 2">
    <name type="scientific">Jaapia argillacea MUCL 33604</name>
    <dbReference type="NCBI Taxonomy" id="933084"/>
    <lineage>
        <taxon>Eukaryota</taxon>
        <taxon>Fungi</taxon>
        <taxon>Dikarya</taxon>
        <taxon>Basidiomycota</taxon>
        <taxon>Agaricomycotina</taxon>
        <taxon>Agaricomycetes</taxon>
        <taxon>Agaricomycetidae</taxon>
        <taxon>Jaapiales</taxon>
        <taxon>Jaapiaceae</taxon>
        <taxon>Jaapia</taxon>
    </lineage>
</organism>